<dbReference type="AlphaFoldDB" id="A0A6I2FCC4"/>
<keyword evidence="1" id="KW-1133">Transmembrane helix</keyword>
<evidence type="ECO:0000313" key="2">
    <source>
        <dbReference type="EMBL" id="MRG59583.1"/>
    </source>
</evidence>
<keyword evidence="1" id="KW-0472">Membrane</keyword>
<dbReference type="RefSeq" id="WP_153684054.1">
    <property type="nucleotide sequence ID" value="NZ_WJIF01000003.1"/>
</dbReference>
<reference evidence="2 3" key="1">
    <citation type="submission" date="2019-10" db="EMBL/GenBank/DDBJ databases">
        <authorList>
            <person name="Nie G."/>
            <person name="Ming H."/>
            <person name="Yi B."/>
        </authorList>
    </citation>
    <scope>NUCLEOTIDE SEQUENCE [LARGE SCALE GENOMIC DNA]</scope>
    <source>
        <strain evidence="2 3">CFH 90414</strain>
    </source>
</reference>
<dbReference type="Proteomes" id="UP000431080">
    <property type="component" value="Unassembled WGS sequence"/>
</dbReference>
<keyword evidence="1" id="KW-0812">Transmembrane</keyword>
<keyword evidence="3" id="KW-1185">Reference proteome</keyword>
<gene>
    <name evidence="2" type="ORF">GE115_06820</name>
</gene>
<evidence type="ECO:0000256" key="1">
    <source>
        <dbReference type="SAM" id="Phobius"/>
    </source>
</evidence>
<name>A0A6I2FCC4_9MICO</name>
<protein>
    <submittedName>
        <fullName evidence="2">Uncharacterized protein</fullName>
    </submittedName>
</protein>
<accession>A0A6I2FCC4</accession>
<sequence length="295" mass="31687">MTTGFELLTGHAAPTTGARLAAFAAANGWEYRAVGDPPALGDGLWEQVANGTAHDLVIADGWQAGHLRGGTRTAESVRTTKSGIRVTTRVSLGSSTGSIDVGYLAIELPRYLPNMILDAGRNDRLLRSSLARPPRSNQRLSLEGDFDRHFRLYVPKGYERDALYVFTPDLMALLIDETGDLDVEVRDNLLIVMKPGGFAWTEASTWDRFERIRAVVGAKFHDRTDRYADERATGASAGGVAGAAGSANTVAPAGRRLRRKLDRATVIGLAFGAGGVVIALASTVGMWIAHQLGWI</sequence>
<organism evidence="2 3">
    <name type="scientific">Agromyces agglutinans</name>
    <dbReference type="NCBI Taxonomy" id="2662258"/>
    <lineage>
        <taxon>Bacteria</taxon>
        <taxon>Bacillati</taxon>
        <taxon>Actinomycetota</taxon>
        <taxon>Actinomycetes</taxon>
        <taxon>Micrococcales</taxon>
        <taxon>Microbacteriaceae</taxon>
        <taxon>Agromyces</taxon>
    </lineage>
</organism>
<proteinExistence type="predicted"/>
<dbReference type="EMBL" id="WJIF01000003">
    <property type="protein sequence ID" value="MRG59583.1"/>
    <property type="molecule type" value="Genomic_DNA"/>
</dbReference>
<evidence type="ECO:0000313" key="3">
    <source>
        <dbReference type="Proteomes" id="UP000431080"/>
    </source>
</evidence>
<feature type="transmembrane region" description="Helical" evidence="1">
    <location>
        <begin position="264"/>
        <end position="289"/>
    </location>
</feature>
<comment type="caution">
    <text evidence="2">The sequence shown here is derived from an EMBL/GenBank/DDBJ whole genome shotgun (WGS) entry which is preliminary data.</text>
</comment>